<dbReference type="EMBL" id="JAEHJZ010000008">
    <property type="protein sequence ID" value="MBJ7880079.1"/>
    <property type="molecule type" value="Genomic_DNA"/>
</dbReference>
<reference evidence="2 3" key="1">
    <citation type="submission" date="2020-09" db="EMBL/GenBank/DDBJ databases">
        <title>Draft genome of Gelidibacter salicanalis PAMC21136.</title>
        <authorList>
            <person name="Park H."/>
        </authorList>
    </citation>
    <scope>NUCLEOTIDE SEQUENCE [LARGE SCALE GENOMIC DNA]</scope>
    <source>
        <strain evidence="2 3">PAMC21136</strain>
    </source>
</reference>
<dbReference type="Proteomes" id="UP000662373">
    <property type="component" value="Unassembled WGS sequence"/>
</dbReference>
<accession>A0A934NIG9</accession>
<dbReference type="InterPro" id="IPR011250">
    <property type="entry name" value="OMP/PagP_B-barrel"/>
</dbReference>
<gene>
    <name evidence="2" type="ORF">JEM65_05345</name>
</gene>
<evidence type="ECO:0000259" key="1">
    <source>
        <dbReference type="Pfam" id="PF13568"/>
    </source>
</evidence>
<feature type="domain" description="Outer membrane protein beta-barrel" evidence="1">
    <location>
        <begin position="20"/>
        <end position="167"/>
    </location>
</feature>
<protein>
    <submittedName>
        <fullName evidence="2">PorT family protein</fullName>
    </submittedName>
</protein>
<comment type="caution">
    <text evidence="2">The sequence shown here is derived from an EMBL/GenBank/DDBJ whole genome shotgun (WGS) entry which is preliminary data.</text>
</comment>
<dbReference type="AlphaFoldDB" id="A0A934NIG9"/>
<evidence type="ECO:0000313" key="2">
    <source>
        <dbReference type="EMBL" id="MBJ7880079.1"/>
    </source>
</evidence>
<dbReference type="Pfam" id="PF13568">
    <property type="entry name" value="OMP_b-brl_2"/>
    <property type="match status" value="1"/>
</dbReference>
<dbReference type="InterPro" id="IPR025665">
    <property type="entry name" value="Beta-barrel_OMP_2"/>
</dbReference>
<evidence type="ECO:0000313" key="3">
    <source>
        <dbReference type="Proteomes" id="UP000662373"/>
    </source>
</evidence>
<proteinExistence type="predicted"/>
<keyword evidence="3" id="KW-1185">Reference proteome</keyword>
<dbReference type="RefSeq" id="WP_199597879.1">
    <property type="nucleotide sequence ID" value="NZ_JAEHJZ010000008.1"/>
</dbReference>
<name>A0A934NIG9_9FLAO</name>
<sequence length="184" mass="20634">MNRILIVAVLTILGFSDYSNAQEINFGAKAGLNITNLNGGHTEGDHSIGFHLGFISEFIFRRGRFGVQPEFLYSSQGSKARDGYKTTLDYVSVPLLFKFFPIKALSFEAGPQASFLVNDKREFSDDLETETETGAENFDLGVNLGLGYQLKYNLFVQARYHYGIKKVLGDLHNSVFQFSLGYKF</sequence>
<organism evidence="2 3">
    <name type="scientific">Gelidibacter salicanalis</name>
    <dbReference type="NCBI Taxonomy" id="291193"/>
    <lineage>
        <taxon>Bacteria</taxon>
        <taxon>Pseudomonadati</taxon>
        <taxon>Bacteroidota</taxon>
        <taxon>Flavobacteriia</taxon>
        <taxon>Flavobacteriales</taxon>
        <taxon>Flavobacteriaceae</taxon>
        <taxon>Gelidibacter</taxon>
    </lineage>
</organism>
<dbReference type="SUPFAM" id="SSF56925">
    <property type="entry name" value="OMPA-like"/>
    <property type="match status" value="1"/>
</dbReference>